<accession>A0A518FUW8</accession>
<evidence type="ECO:0000313" key="3">
    <source>
        <dbReference type="Proteomes" id="UP000320839"/>
    </source>
</evidence>
<protein>
    <submittedName>
        <fullName evidence="2">Uncharacterized protein</fullName>
    </submittedName>
</protein>
<organism evidence="2 3">
    <name type="scientific">Gimesia panareensis</name>
    <dbReference type="NCBI Taxonomy" id="2527978"/>
    <lineage>
        <taxon>Bacteria</taxon>
        <taxon>Pseudomonadati</taxon>
        <taxon>Planctomycetota</taxon>
        <taxon>Planctomycetia</taxon>
        <taxon>Planctomycetales</taxon>
        <taxon>Planctomycetaceae</taxon>
        <taxon>Gimesia</taxon>
    </lineage>
</organism>
<gene>
    <name evidence="2" type="ORF">Pan153_48130</name>
</gene>
<dbReference type="AlphaFoldDB" id="A0A518FUW8"/>
<dbReference type="EMBL" id="CP036317">
    <property type="protein sequence ID" value="QDV20141.1"/>
    <property type="molecule type" value="Genomic_DNA"/>
</dbReference>
<feature type="transmembrane region" description="Helical" evidence="1">
    <location>
        <begin position="101"/>
        <end position="124"/>
    </location>
</feature>
<evidence type="ECO:0000313" key="2">
    <source>
        <dbReference type="EMBL" id="QDV20141.1"/>
    </source>
</evidence>
<feature type="transmembrane region" description="Helical" evidence="1">
    <location>
        <begin position="136"/>
        <end position="163"/>
    </location>
</feature>
<sequence length="164" mass="16748">MLDSITLVLGAPDPLMLVLVVFVIVVPIGLLIGAIILRAAISLFNKFAGYGDENPNQVPEPSMGKAMGIVLVTAFVNWILGLVIGVIGAAFLQSVSAPWNALIPSLISLPFSFLVSAALLSGLLPTTFPRGLGVAACQYLVSILLAIAIAVVAGIIMAALAAAG</sequence>
<keyword evidence="1" id="KW-0812">Transmembrane</keyword>
<keyword evidence="1" id="KW-0472">Membrane</keyword>
<proteinExistence type="predicted"/>
<evidence type="ECO:0000256" key="1">
    <source>
        <dbReference type="SAM" id="Phobius"/>
    </source>
</evidence>
<feature type="transmembrane region" description="Helical" evidence="1">
    <location>
        <begin position="15"/>
        <end position="37"/>
    </location>
</feature>
<name>A0A518FUW8_9PLAN</name>
<feature type="transmembrane region" description="Helical" evidence="1">
    <location>
        <begin position="69"/>
        <end position="95"/>
    </location>
</feature>
<dbReference type="Proteomes" id="UP000320839">
    <property type="component" value="Chromosome"/>
</dbReference>
<keyword evidence="1" id="KW-1133">Transmembrane helix</keyword>
<reference evidence="2 3" key="1">
    <citation type="submission" date="2019-02" db="EMBL/GenBank/DDBJ databases">
        <title>Deep-cultivation of Planctomycetes and their phenomic and genomic characterization uncovers novel biology.</title>
        <authorList>
            <person name="Wiegand S."/>
            <person name="Jogler M."/>
            <person name="Boedeker C."/>
            <person name="Pinto D."/>
            <person name="Vollmers J."/>
            <person name="Rivas-Marin E."/>
            <person name="Kohn T."/>
            <person name="Peeters S.H."/>
            <person name="Heuer A."/>
            <person name="Rast P."/>
            <person name="Oberbeckmann S."/>
            <person name="Bunk B."/>
            <person name="Jeske O."/>
            <person name="Meyerdierks A."/>
            <person name="Storesund J.E."/>
            <person name="Kallscheuer N."/>
            <person name="Luecker S."/>
            <person name="Lage O.M."/>
            <person name="Pohl T."/>
            <person name="Merkel B.J."/>
            <person name="Hornburger P."/>
            <person name="Mueller R.-W."/>
            <person name="Bruemmer F."/>
            <person name="Labrenz M."/>
            <person name="Spormann A.M."/>
            <person name="Op den Camp H."/>
            <person name="Overmann J."/>
            <person name="Amann R."/>
            <person name="Jetten M.S.M."/>
            <person name="Mascher T."/>
            <person name="Medema M.H."/>
            <person name="Devos D.P."/>
            <person name="Kaster A.-K."/>
            <person name="Ovreas L."/>
            <person name="Rohde M."/>
            <person name="Galperin M.Y."/>
            <person name="Jogler C."/>
        </authorList>
    </citation>
    <scope>NUCLEOTIDE SEQUENCE [LARGE SCALE GENOMIC DNA]</scope>
    <source>
        <strain evidence="2 3">Pan153</strain>
    </source>
</reference>